<dbReference type="InterPro" id="IPR017900">
    <property type="entry name" value="4Fe4S_Fe_S_CS"/>
</dbReference>
<dbReference type="GO" id="GO:0005886">
    <property type="term" value="C:plasma membrane"/>
    <property type="evidence" value="ECO:0007669"/>
    <property type="project" value="UniProtKB-SubCell"/>
</dbReference>
<sequence>MAKAETQSKSKHKPSGRKTINLLDIPIIKHFIKSNYYPGIFQWAGIGVFAVIMYQLLFGTSDSDKNFGTAMVWVLWWPVIPILFVAAGRFWCTVCPFGKVSDLVRRFAGKESPMPKFLKKYGIWIIDLSFIAITWSDHVFGIVHSPRGSGYLLLLLLTMVIITSVYYERRTFCKSLCFLGGLAGNYSRAGALELRGTPDICRTCKTQACYRGTDKAEGCNMFQFVKTMQSSEDCNYCGDCVKNCPNDSIRISPRIPTIELWGLHRPRIEHSFLAAVIMGIVFVQNVTMLSIWEETLYYISTITGTTSYPVNFTIAFVIAMIIPIAMLAFASKATAWCDRQTNTYQHFVRFGYALIPLDLAGHLGHNMFHLLTEIKAVWYNFLALFQINHTGDLAVASDGAVQVAQMGMVFIGGFASMYVVYRIGNKQSVKKLWPMYLLMILFGIVNFYLFSVPMEHRLHTH</sequence>
<dbReference type="Proteomes" id="UP000198935">
    <property type="component" value="Unassembled WGS sequence"/>
</dbReference>
<feature type="transmembrane region" description="Helical" evidence="7">
    <location>
        <begin position="36"/>
        <end position="56"/>
    </location>
</feature>
<dbReference type="EMBL" id="FNPI01000006">
    <property type="protein sequence ID" value="SDZ12391.1"/>
    <property type="molecule type" value="Genomic_DNA"/>
</dbReference>
<dbReference type="GO" id="GO:0046872">
    <property type="term" value="F:metal ion binding"/>
    <property type="evidence" value="ECO:0007669"/>
    <property type="project" value="UniProtKB-KW"/>
</dbReference>
<keyword evidence="4" id="KW-0408">Iron</keyword>
<feature type="transmembrane region" description="Helical" evidence="7">
    <location>
        <begin position="433"/>
        <end position="451"/>
    </location>
</feature>
<keyword evidence="6 7" id="KW-0472">Membrane</keyword>
<dbReference type="PANTHER" id="PTHR30224:SF4">
    <property type="entry name" value="ELECTRON TRANSPORT PROTEIN YCCM-RELATED"/>
    <property type="match status" value="1"/>
</dbReference>
<keyword evidence="7" id="KW-0812">Transmembrane</keyword>
<feature type="transmembrane region" description="Helical" evidence="7">
    <location>
        <begin position="312"/>
        <end position="330"/>
    </location>
</feature>
<dbReference type="AlphaFoldDB" id="A0A1H3QGY6"/>
<dbReference type="PROSITE" id="PS51379">
    <property type="entry name" value="4FE4S_FER_2"/>
    <property type="match status" value="1"/>
</dbReference>
<name>A0A1H3QGY6_9BACI</name>
<keyword evidence="3" id="KW-0479">Metal-binding</keyword>
<comment type="subcellular location">
    <subcellularLocation>
        <location evidence="1">Cell membrane</location>
    </subcellularLocation>
</comment>
<dbReference type="SUPFAM" id="SSF54862">
    <property type="entry name" value="4Fe-4S ferredoxins"/>
    <property type="match status" value="1"/>
</dbReference>
<gene>
    <name evidence="9" type="ORF">SAMN05421736_106165</name>
</gene>
<evidence type="ECO:0000256" key="1">
    <source>
        <dbReference type="ARBA" id="ARBA00004236"/>
    </source>
</evidence>
<dbReference type="STRING" id="1503961.SAMN05421736_106165"/>
<keyword evidence="7" id="KW-1133">Transmembrane helix</keyword>
<evidence type="ECO:0000313" key="10">
    <source>
        <dbReference type="Proteomes" id="UP000198935"/>
    </source>
</evidence>
<evidence type="ECO:0000256" key="7">
    <source>
        <dbReference type="SAM" id="Phobius"/>
    </source>
</evidence>
<dbReference type="InterPro" id="IPR052378">
    <property type="entry name" value="NosR_regulator"/>
</dbReference>
<dbReference type="OrthoDB" id="9771372at2"/>
<dbReference type="InterPro" id="IPR017896">
    <property type="entry name" value="4Fe4S_Fe-S-bd"/>
</dbReference>
<dbReference type="GO" id="GO:0051536">
    <property type="term" value="F:iron-sulfur cluster binding"/>
    <property type="evidence" value="ECO:0007669"/>
    <property type="project" value="UniProtKB-KW"/>
</dbReference>
<feature type="transmembrane region" description="Helical" evidence="7">
    <location>
        <begin position="272"/>
        <end position="292"/>
    </location>
</feature>
<feature type="transmembrane region" description="Helical" evidence="7">
    <location>
        <begin position="403"/>
        <end position="421"/>
    </location>
</feature>
<keyword evidence="2" id="KW-1003">Cell membrane</keyword>
<evidence type="ECO:0000256" key="5">
    <source>
        <dbReference type="ARBA" id="ARBA00023014"/>
    </source>
</evidence>
<dbReference type="PROSITE" id="PS00198">
    <property type="entry name" value="4FE4S_FER_1"/>
    <property type="match status" value="1"/>
</dbReference>
<protein>
    <submittedName>
        <fullName evidence="9">4Fe-4S binding domain-containing protein</fullName>
    </submittedName>
</protein>
<feature type="transmembrane region" description="Helical" evidence="7">
    <location>
        <begin position="149"/>
        <end position="167"/>
    </location>
</feature>
<evidence type="ECO:0000313" key="9">
    <source>
        <dbReference type="EMBL" id="SDZ12391.1"/>
    </source>
</evidence>
<dbReference type="PANTHER" id="PTHR30224">
    <property type="entry name" value="ELECTRON TRANSPORT PROTEIN"/>
    <property type="match status" value="1"/>
</dbReference>
<dbReference type="Pfam" id="PF12801">
    <property type="entry name" value="Fer4_5"/>
    <property type="match status" value="2"/>
</dbReference>
<evidence type="ECO:0000259" key="8">
    <source>
        <dbReference type="PROSITE" id="PS51379"/>
    </source>
</evidence>
<evidence type="ECO:0000256" key="2">
    <source>
        <dbReference type="ARBA" id="ARBA00022475"/>
    </source>
</evidence>
<evidence type="ECO:0000256" key="4">
    <source>
        <dbReference type="ARBA" id="ARBA00023004"/>
    </source>
</evidence>
<feature type="transmembrane region" description="Helical" evidence="7">
    <location>
        <begin position="121"/>
        <end position="143"/>
    </location>
</feature>
<keyword evidence="5" id="KW-0411">Iron-sulfur</keyword>
<accession>A0A1H3QGY6</accession>
<feature type="domain" description="4Fe-4S ferredoxin-type" evidence="8">
    <location>
        <begin position="225"/>
        <end position="254"/>
    </location>
</feature>
<keyword evidence="10" id="KW-1185">Reference proteome</keyword>
<proteinExistence type="predicted"/>
<organism evidence="9 10">
    <name type="scientific">Evansella caseinilytica</name>
    <dbReference type="NCBI Taxonomy" id="1503961"/>
    <lineage>
        <taxon>Bacteria</taxon>
        <taxon>Bacillati</taxon>
        <taxon>Bacillota</taxon>
        <taxon>Bacilli</taxon>
        <taxon>Bacillales</taxon>
        <taxon>Bacillaceae</taxon>
        <taxon>Evansella</taxon>
    </lineage>
</organism>
<feature type="transmembrane region" description="Helical" evidence="7">
    <location>
        <begin position="76"/>
        <end position="100"/>
    </location>
</feature>
<evidence type="ECO:0000256" key="6">
    <source>
        <dbReference type="ARBA" id="ARBA00023136"/>
    </source>
</evidence>
<evidence type="ECO:0000256" key="3">
    <source>
        <dbReference type="ARBA" id="ARBA00022723"/>
    </source>
</evidence>
<reference evidence="10" key="1">
    <citation type="submission" date="2016-10" db="EMBL/GenBank/DDBJ databases">
        <authorList>
            <person name="Varghese N."/>
            <person name="Submissions S."/>
        </authorList>
    </citation>
    <scope>NUCLEOTIDE SEQUENCE [LARGE SCALE GENOMIC DNA]</scope>
    <source>
        <strain evidence="10">SP</strain>
    </source>
</reference>